<evidence type="ECO:0000313" key="2">
    <source>
        <dbReference type="EMBL" id="EWC59767.1"/>
    </source>
</evidence>
<feature type="region of interest" description="Disordered" evidence="1">
    <location>
        <begin position="1"/>
        <end position="23"/>
    </location>
</feature>
<accession>W7ISQ0</accession>
<dbReference type="STRING" id="909613.UO65_4910"/>
<dbReference type="Proteomes" id="UP000019277">
    <property type="component" value="Unassembled WGS sequence"/>
</dbReference>
<organism evidence="2 3">
    <name type="scientific">Actinokineospora spheciospongiae</name>
    <dbReference type="NCBI Taxonomy" id="909613"/>
    <lineage>
        <taxon>Bacteria</taxon>
        <taxon>Bacillati</taxon>
        <taxon>Actinomycetota</taxon>
        <taxon>Actinomycetes</taxon>
        <taxon>Pseudonocardiales</taxon>
        <taxon>Pseudonocardiaceae</taxon>
        <taxon>Actinokineospora</taxon>
    </lineage>
</organism>
<proteinExistence type="predicted"/>
<evidence type="ECO:0000256" key="1">
    <source>
        <dbReference type="SAM" id="MobiDB-lite"/>
    </source>
</evidence>
<dbReference type="EMBL" id="AYXG01000185">
    <property type="protein sequence ID" value="EWC59767.1"/>
    <property type="molecule type" value="Genomic_DNA"/>
</dbReference>
<reference evidence="2 3" key="1">
    <citation type="journal article" date="2014" name="Genome Announc.">
        <title>Draft Genome Sequence of the Antitrypanosomally Active Sponge-Associated Bacterium Actinokineospora sp. Strain EG49.</title>
        <authorList>
            <person name="Harjes J."/>
            <person name="Ryu T."/>
            <person name="Abdelmohsen U.R."/>
            <person name="Moitinho-Silva L."/>
            <person name="Horn H."/>
            <person name="Ravasi T."/>
            <person name="Hentschel U."/>
        </authorList>
    </citation>
    <scope>NUCLEOTIDE SEQUENCE [LARGE SCALE GENOMIC DNA]</scope>
    <source>
        <strain evidence="2 3">EG49</strain>
    </source>
</reference>
<sequence length="260" mass="28391">MSAAPQEVFASQDVPGGTTRAAVQQPVPRDVVDRYHLDTRWYAKYVRGPVDATTGRSIAVLGSAAIADSTLLKAARQLTALVRTFPYHPVNELDRRDVRVVLTARGEKMSSIPEVRAAYGTSLDARYWAGMGATDSLPISVGTEANLVDDQGAENCYVHEFGHTVADMALRHIDPAFTRDLRAAYDRARSAGLWNNTYAGSNSSEYWAEGVQSYFDLNREGPRGGDGVHNDVDTRAELARYDTGLHALLDRVYRGAAMPG</sequence>
<dbReference type="InterPro" id="IPR024079">
    <property type="entry name" value="MetalloPept_cat_dom_sf"/>
</dbReference>
<dbReference type="Gene3D" id="3.40.390.10">
    <property type="entry name" value="Collagenase (Catalytic Domain)"/>
    <property type="match status" value="1"/>
</dbReference>
<dbReference type="GO" id="GO:0008237">
    <property type="term" value="F:metallopeptidase activity"/>
    <property type="evidence" value="ECO:0007669"/>
    <property type="project" value="InterPro"/>
</dbReference>
<dbReference type="eggNOG" id="ENOG502ZHRS">
    <property type="taxonomic scope" value="Bacteria"/>
</dbReference>
<keyword evidence="3" id="KW-1185">Reference proteome</keyword>
<gene>
    <name evidence="2" type="ORF">UO65_4910</name>
</gene>
<dbReference type="AlphaFoldDB" id="W7ISQ0"/>
<protein>
    <submittedName>
        <fullName evidence="2">Uncharacterized protein</fullName>
    </submittedName>
</protein>
<name>W7ISQ0_9PSEU</name>
<comment type="caution">
    <text evidence="2">The sequence shown here is derived from an EMBL/GenBank/DDBJ whole genome shotgun (WGS) entry which is preliminary data.</text>
</comment>
<dbReference type="SUPFAM" id="SSF55486">
    <property type="entry name" value="Metalloproteases ('zincins'), catalytic domain"/>
    <property type="match status" value="1"/>
</dbReference>
<evidence type="ECO:0000313" key="3">
    <source>
        <dbReference type="Proteomes" id="UP000019277"/>
    </source>
</evidence>